<protein>
    <recommendedName>
        <fullName evidence="2">non-specific serine/threonine protein kinase</fullName>
        <ecNumber evidence="2">2.7.11.1</ecNumber>
    </recommendedName>
</protein>
<dbReference type="PROSITE" id="PS00107">
    <property type="entry name" value="PROTEIN_KINASE_ATP"/>
    <property type="match status" value="1"/>
</dbReference>
<gene>
    <name evidence="10" type="ORF">TIFTF001_025719</name>
</gene>
<dbReference type="InterPro" id="IPR017441">
    <property type="entry name" value="Protein_kinase_ATP_BS"/>
</dbReference>
<keyword evidence="8" id="KW-0723">Serine/threonine-protein kinase</keyword>
<evidence type="ECO:0000256" key="8">
    <source>
        <dbReference type="RuleBase" id="RU000304"/>
    </source>
</evidence>
<evidence type="ECO:0000256" key="4">
    <source>
        <dbReference type="ARBA" id="ARBA00022741"/>
    </source>
</evidence>
<evidence type="ECO:0000256" key="1">
    <source>
        <dbReference type="ARBA" id="ARBA00005926"/>
    </source>
</evidence>
<keyword evidence="5" id="KW-0418">Kinase</keyword>
<dbReference type="SUPFAM" id="SSF56112">
    <property type="entry name" value="Protein kinase-like (PK-like)"/>
    <property type="match status" value="1"/>
</dbReference>
<keyword evidence="11" id="KW-1185">Reference proteome</keyword>
<evidence type="ECO:0000313" key="11">
    <source>
        <dbReference type="Proteomes" id="UP001187192"/>
    </source>
</evidence>
<dbReference type="SMART" id="SM00220">
    <property type="entry name" value="S_TKc"/>
    <property type="match status" value="1"/>
</dbReference>
<comment type="caution">
    <text evidence="10">The sequence shown here is derived from an EMBL/GenBank/DDBJ whole genome shotgun (WGS) entry which is preliminary data.</text>
</comment>
<reference evidence="10" key="1">
    <citation type="submission" date="2023-07" db="EMBL/GenBank/DDBJ databases">
        <title>draft genome sequence of fig (Ficus carica).</title>
        <authorList>
            <person name="Takahashi T."/>
            <person name="Nishimura K."/>
        </authorList>
    </citation>
    <scope>NUCLEOTIDE SEQUENCE</scope>
</reference>
<evidence type="ECO:0000256" key="5">
    <source>
        <dbReference type="ARBA" id="ARBA00022777"/>
    </source>
</evidence>
<keyword evidence="4 7" id="KW-0547">Nucleotide-binding</keyword>
<organism evidence="10 11">
    <name type="scientific">Ficus carica</name>
    <name type="common">Common fig</name>
    <dbReference type="NCBI Taxonomy" id="3494"/>
    <lineage>
        <taxon>Eukaryota</taxon>
        <taxon>Viridiplantae</taxon>
        <taxon>Streptophyta</taxon>
        <taxon>Embryophyta</taxon>
        <taxon>Tracheophyta</taxon>
        <taxon>Spermatophyta</taxon>
        <taxon>Magnoliopsida</taxon>
        <taxon>eudicotyledons</taxon>
        <taxon>Gunneridae</taxon>
        <taxon>Pentapetalae</taxon>
        <taxon>rosids</taxon>
        <taxon>fabids</taxon>
        <taxon>Rosales</taxon>
        <taxon>Moraceae</taxon>
        <taxon>Ficeae</taxon>
        <taxon>Ficus</taxon>
    </lineage>
</organism>
<dbReference type="Proteomes" id="UP001187192">
    <property type="component" value="Unassembled WGS sequence"/>
</dbReference>
<dbReference type="PROSITE" id="PS00108">
    <property type="entry name" value="PROTEIN_KINASE_ST"/>
    <property type="match status" value="1"/>
</dbReference>
<dbReference type="InterPro" id="IPR050235">
    <property type="entry name" value="CK1_Ser-Thr_kinase"/>
</dbReference>
<dbReference type="PANTHER" id="PTHR11909">
    <property type="entry name" value="CASEIN KINASE-RELATED"/>
    <property type="match status" value="1"/>
</dbReference>
<dbReference type="Gene3D" id="1.10.510.10">
    <property type="entry name" value="Transferase(Phosphotransferase) domain 1"/>
    <property type="match status" value="2"/>
</dbReference>
<evidence type="ECO:0000259" key="9">
    <source>
        <dbReference type="PROSITE" id="PS50011"/>
    </source>
</evidence>
<dbReference type="InterPro" id="IPR011009">
    <property type="entry name" value="Kinase-like_dom_sf"/>
</dbReference>
<dbReference type="AlphaFoldDB" id="A0AA88B1K9"/>
<evidence type="ECO:0000256" key="3">
    <source>
        <dbReference type="ARBA" id="ARBA00022679"/>
    </source>
</evidence>
<evidence type="ECO:0000256" key="6">
    <source>
        <dbReference type="ARBA" id="ARBA00022840"/>
    </source>
</evidence>
<proteinExistence type="inferred from homology"/>
<evidence type="ECO:0000313" key="10">
    <source>
        <dbReference type="EMBL" id="GMN56616.1"/>
    </source>
</evidence>
<comment type="similarity">
    <text evidence="1">Belongs to the protein kinase superfamily. CK1 Ser/Thr protein kinase family. Casein kinase I subfamily.</text>
</comment>
<feature type="domain" description="Protein kinase" evidence="9">
    <location>
        <begin position="1"/>
        <end position="253"/>
    </location>
</feature>
<feature type="binding site" evidence="7">
    <location>
        <position position="38"/>
    </location>
    <ligand>
        <name>ATP</name>
        <dbReference type="ChEBI" id="CHEBI:30616"/>
    </ligand>
</feature>
<dbReference type="Pfam" id="PF00069">
    <property type="entry name" value="Pkinase"/>
    <property type="match status" value="1"/>
</dbReference>
<name>A0AA88B1K9_FICCA</name>
<dbReference type="GO" id="GO:0005524">
    <property type="term" value="F:ATP binding"/>
    <property type="evidence" value="ECO:0007669"/>
    <property type="project" value="UniProtKB-UniRule"/>
</dbReference>
<dbReference type="EC" id="2.7.11.1" evidence="2"/>
<dbReference type="InterPro" id="IPR008271">
    <property type="entry name" value="Ser/Thr_kinase_AS"/>
</dbReference>
<keyword evidence="3" id="KW-0808">Transferase</keyword>
<dbReference type="PROSITE" id="PS50011">
    <property type="entry name" value="PROTEIN_KINASE_DOM"/>
    <property type="match status" value="1"/>
</dbReference>
<evidence type="ECO:0000256" key="7">
    <source>
        <dbReference type="PROSITE-ProRule" id="PRU10141"/>
    </source>
</evidence>
<accession>A0AA88B1K9</accession>
<keyword evidence="6 7" id="KW-0067">ATP-binding</keyword>
<dbReference type="GO" id="GO:0004674">
    <property type="term" value="F:protein serine/threonine kinase activity"/>
    <property type="evidence" value="ECO:0007669"/>
    <property type="project" value="UniProtKB-KW"/>
</dbReference>
<evidence type="ECO:0000256" key="2">
    <source>
        <dbReference type="ARBA" id="ARBA00012513"/>
    </source>
</evidence>
<sequence>MDCHFGGKYRLGRKIGGGSFGEIYVGIDIHTKEEIAIKLENIKTKHPQLINKKSSLKTVLMLADQMISRVEFLHSKSLLHHDIKPNNFVVGLGRNANQVYIIDFGLAKKYKDSLSNEHIPGSLPWQGLVAKTEEARTSEQQTHEKIRDKKISTSIENLCRGYPPVFVLYFRHCRLLRFYDKPDYAYLRRIFRDLFVRKGFVLDQVFAWNVSEYRQSELATTPARNFGGLDDALKGIENLHLHNNIVKDVIHCV</sequence>
<dbReference type="InterPro" id="IPR000719">
    <property type="entry name" value="Prot_kinase_dom"/>
</dbReference>
<dbReference type="EMBL" id="BTGU01000064">
    <property type="protein sequence ID" value="GMN56616.1"/>
    <property type="molecule type" value="Genomic_DNA"/>
</dbReference>